<name>A0A7Z0EID7_9ACTN</name>
<dbReference type="InterPro" id="IPR037185">
    <property type="entry name" value="EmrE-like"/>
</dbReference>
<keyword evidence="5" id="KW-1185">Reference proteome</keyword>
<organism evidence="4 5">
    <name type="scientific">Nocardiopsis aegyptia</name>
    <dbReference type="NCBI Taxonomy" id="220378"/>
    <lineage>
        <taxon>Bacteria</taxon>
        <taxon>Bacillati</taxon>
        <taxon>Actinomycetota</taxon>
        <taxon>Actinomycetes</taxon>
        <taxon>Streptosporangiales</taxon>
        <taxon>Nocardiopsidaceae</taxon>
        <taxon>Nocardiopsis</taxon>
    </lineage>
</organism>
<feature type="transmembrane region" description="Helical" evidence="2">
    <location>
        <begin position="95"/>
        <end position="114"/>
    </location>
</feature>
<feature type="transmembrane region" description="Helical" evidence="2">
    <location>
        <begin position="31"/>
        <end position="52"/>
    </location>
</feature>
<dbReference type="SUPFAM" id="SSF103481">
    <property type="entry name" value="Multidrug resistance efflux transporter EmrE"/>
    <property type="match status" value="1"/>
</dbReference>
<dbReference type="Proteomes" id="UP000572051">
    <property type="component" value="Unassembled WGS sequence"/>
</dbReference>
<sequence length="146" mass="14373">MLGLVYGCAAGAAYAGYLFLSRLGGGSGHTATPVCVATLAGALSAGVLGAWWSGIDLASPAPGAWGRLALPALTGQVLTWILVGAALPRLAPRPGAAVLVLPPVLAVGAGALLLGERAAPVQLAGCALVVAAVWTSERAARIARRS</sequence>
<protein>
    <submittedName>
        <fullName evidence="4">Drug/metabolite transporter (DMT)-like permease</fullName>
    </submittedName>
</protein>
<comment type="similarity">
    <text evidence="1">Belongs to the EamA transporter family.</text>
</comment>
<dbReference type="InterPro" id="IPR000620">
    <property type="entry name" value="EamA_dom"/>
</dbReference>
<feature type="domain" description="EamA" evidence="3">
    <location>
        <begin position="2"/>
        <end position="134"/>
    </location>
</feature>
<gene>
    <name evidence="4" type="ORF">HNR10_000320</name>
</gene>
<reference evidence="4 5" key="1">
    <citation type="submission" date="2020-07" db="EMBL/GenBank/DDBJ databases">
        <title>Sequencing the genomes of 1000 actinobacteria strains.</title>
        <authorList>
            <person name="Klenk H.-P."/>
        </authorList>
    </citation>
    <scope>NUCLEOTIDE SEQUENCE [LARGE SCALE GENOMIC DNA]</scope>
    <source>
        <strain evidence="4 5">DSM 44442</strain>
    </source>
</reference>
<feature type="transmembrane region" description="Helical" evidence="2">
    <location>
        <begin position="64"/>
        <end position="83"/>
    </location>
</feature>
<accession>A0A7Z0EID7</accession>
<dbReference type="GO" id="GO:0016020">
    <property type="term" value="C:membrane"/>
    <property type="evidence" value="ECO:0007669"/>
    <property type="project" value="InterPro"/>
</dbReference>
<evidence type="ECO:0000256" key="1">
    <source>
        <dbReference type="ARBA" id="ARBA00007362"/>
    </source>
</evidence>
<keyword evidence="2" id="KW-0472">Membrane</keyword>
<keyword evidence="2" id="KW-0812">Transmembrane</keyword>
<evidence type="ECO:0000259" key="3">
    <source>
        <dbReference type="Pfam" id="PF00892"/>
    </source>
</evidence>
<dbReference type="EMBL" id="JACCFS010000001">
    <property type="protein sequence ID" value="NYJ32439.1"/>
    <property type="molecule type" value="Genomic_DNA"/>
</dbReference>
<evidence type="ECO:0000313" key="4">
    <source>
        <dbReference type="EMBL" id="NYJ32439.1"/>
    </source>
</evidence>
<evidence type="ECO:0000256" key="2">
    <source>
        <dbReference type="SAM" id="Phobius"/>
    </source>
</evidence>
<comment type="caution">
    <text evidence="4">The sequence shown here is derived from an EMBL/GenBank/DDBJ whole genome shotgun (WGS) entry which is preliminary data.</text>
</comment>
<dbReference type="AlphaFoldDB" id="A0A7Z0EID7"/>
<evidence type="ECO:0000313" key="5">
    <source>
        <dbReference type="Proteomes" id="UP000572051"/>
    </source>
</evidence>
<proteinExistence type="inferred from homology"/>
<dbReference type="RefSeq" id="WP_312889040.1">
    <property type="nucleotide sequence ID" value="NZ_JACCFS010000001.1"/>
</dbReference>
<dbReference type="Pfam" id="PF00892">
    <property type="entry name" value="EamA"/>
    <property type="match status" value="1"/>
</dbReference>
<keyword evidence="2" id="KW-1133">Transmembrane helix</keyword>